<dbReference type="EMBL" id="BORC01000001">
    <property type="protein sequence ID" value="GIN60534.1"/>
    <property type="molecule type" value="Genomic_DNA"/>
</dbReference>
<dbReference type="RefSeq" id="WP_095306759.1">
    <property type="nucleotide sequence ID" value="NZ_BORC01000001.1"/>
</dbReference>
<name>A0A919WEX0_9BACI</name>
<evidence type="ECO:0000313" key="1">
    <source>
        <dbReference type="EMBL" id="GIN60534.1"/>
    </source>
</evidence>
<accession>A0A919WEX0</accession>
<gene>
    <name evidence="1" type="ORF">J27TS8_05270</name>
</gene>
<protein>
    <submittedName>
        <fullName evidence="1">Uncharacterized protein</fullName>
    </submittedName>
</protein>
<comment type="caution">
    <text evidence="1">The sequence shown here is derived from an EMBL/GenBank/DDBJ whole genome shotgun (WGS) entry which is preliminary data.</text>
</comment>
<dbReference type="Proteomes" id="UP000682111">
    <property type="component" value="Unassembled WGS sequence"/>
</dbReference>
<proteinExistence type="predicted"/>
<sequence length="107" mass="12499">MSLNSLIISTLKPLGVPVEPLNYDGNEDTYITFFEFNQTSQTRADDKEIKTKHSIQVDIWSNGDYTNLTKQVKNLLISVGFVRRMETETFEEETKTYHKVLRFNYVN</sequence>
<keyword evidence="2" id="KW-1185">Reference proteome</keyword>
<evidence type="ECO:0000313" key="2">
    <source>
        <dbReference type="Proteomes" id="UP000682111"/>
    </source>
</evidence>
<dbReference type="AlphaFoldDB" id="A0A919WEX0"/>
<reference evidence="1" key="1">
    <citation type="submission" date="2021-03" db="EMBL/GenBank/DDBJ databases">
        <title>Antimicrobial resistance genes in bacteria isolated from Japanese honey, and their potential for conferring macrolide and lincosamide resistance in the American foulbrood pathogen Paenibacillus larvae.</title>
        <authorList>
            <person name="Okamoto M."/>
            <person name="Kumagai M."/>
            <person name="Kanamori H."/>
            <person name="Takamatsu D."/>
        </authorList>
    </citation>
    <scope>NUCLEOTIDE SEQUENCE</scope>
    <source>
        <strain evidence="1">J27TS8</strain>
    </source>
</reference>
<organism evidence="1 2">
    <name type="scientific">Robertmurraya siralis</name>
    <dbReference type="NCBI Taxonomy" id="77777"/>
    <lineage>
        <taxon>Bacteria</taxon>
        <taxon>Bacillati</taxon>
        <taxon>Bacillota</taxon>
        <taxon>Bacilli</taxon>
        <taxon>Bacillales</taxon>
        <taxon>Bacillaceae</taxon>
        <taxon>Robertmurraya</taxon>
    </lineage>
</organism>